<comment type="caution">
    <text evidence="2">The sequence shown here is derived from an EMBL/GenBank/DDBJ whole genome shotgun (WGS) entry which is preliminary data.</text>
</comment>
<organism evidence="2 3">
    <name type="scientific">Triparma columacea</name>
    <dbReference type="NCBI Taxonomy" id="722753"/>
    <lineage>
        <taxon>Eukaryota</taxon>
        <taxon>Sar</taxon>
        <taxon>Stramenopiles</taxon>
        <taxon>Ochrophyta</taxon>
        <taxon>Bolidophyceae</taxon>
        <taxon>Parmales</taxon>
        <taxon>Triparmaceae</taxon>
        <taxon>Triparma</taxon>
    </lineage>
</organism>
<evidence type="ECO:0000313" key="3">
    <source>
        <dbReference type="Proteomes" id="UP001165065"/>
    </source>
</evidence>
<dbReference type="Gene3D" id="1.10.238.10">
    <property type="entry name" value="EF-hand"/>
    <property type="match status" value="1"/>
</dbReference>
<gene>
    <name evidence="2" type="ORF">TrCOL_g845</name>
</gene>
<evidence type="ECO:0000256" key="1">
    <source>
        <dbReference type="SAM" id="MobiDB-lite"/>
    </source>
</evidence>
<feature type="region of interest" description="Disordered" evidence="1">
    <location>
        <begin position="1305"/>
        <end position="1333"/>
    </location>
</feature>
<dbReference type="EMBL" id="BRYA01000008">
    <property type="protein sequence ID" value="GMI31419.1"/>
    <property type="molecule type" value="Genomic_DNA"/>
</dbReference>
<feature type="compositionally biased region" description="Polar residues" evidence="1">
    <location>
        <begin position="38"/>
        <end position="49"/>
    </location>
</feature>
<dbReference type="Proteomes" id="UP001165065">
    <property type="component" value="Unassembled WGS sequence"/>
</dbReference>
<protein>
    <submittedName>
        <fullName evidence="2">Uncharacterized protein</fullName>
    </submittedName>
</protein>
<keyword evidence="3" id="KW-1185">Reference proteome</keyword>
<evidence type="ECO:0000313" key="2">
    <source>
        <dbReference type="EMBL" id="GMI31419.1"/>
    </source>
</evidence>
<name>A0A9W7G2X0_9STRA</name>
<reference evidence="3" key="1">
    <citation type="journal article" date="2023" name="Commun. Biol.">
        <title>Genome analysis of Parmales, the sister group of diatoms, reveals the evolutionary specialization of diatoms from phago-mixotrophs to photoautotrophs.</title>
        <authorList>
            <person name="Ban H."/>
            <person name="Sato S."/>
            <person name="Yoshikawa S."/>
            <person name="Yamada K."/>
            <person name="Nakamura Y."/>
            <person name="Ichinomiya M."/>
            <person name="Sato N."/>
            <person name="Blanc-Mathieu R."/>
            <person name="Endo H."/>
            <person name="Kuwata A."/>
            <person name="Ogata H."/>
        </authorList>
    </citation>
    <scope>NUCLEOTIDE SEQUENCE [LARGE SCALE GENOMIC DNA]</scope>
</reference>
<feature type="region of interest" description="Disordered" evidence="1">
    <location>
        <begin position="30"/>
        <end position="56"/>
    </location>
</feature>
<sequence>MDGRPMSRSESLSALHQTYFQGDGAQFNAETTYRRGISRSTQGRTSRGGTQPGDFSKSVKYLRTANHKCPQTSPAAPGAFTVEDHVNTTLGLVPFHPTSFTPSSLTKKTFFGDSLANQSNALPPLLKSFAADSVLPSDHLTVLLEDVNTRIKSSTYNLPEYDLDLQLEQERKTTEAKILHKLQVLTRKAPKENIGTSLLLAKGRPVSPPKSRTRGAREVFDVSSLFPTSHKKSKASIKKAVRKAHKLQLIKQQYYKPTRRAPPTIAPVFSATSIISNCYQTAQEVEYLQNFAWDKHLYQSTSMWAEKTVAEARELTAPPTCMSHKIFISVLTSLLLSIEKSIGSMVGENLKFAVDNILRSVFILGSGVKATNLSTLTLLGRREAEDFNPPEGLKGDRSVLKIISKCPTWFHAVQYWQQRLDKELKLQPYLQKLREKMDREKQIENGVLNRTCTAWTLPYMSLVVDNWRSLSALDHNLHLLGKYLLKCTELKPSMIFQAWKKWATDERLNRADEDKEKVIKAWELLKKELEETLARVSKKSVALSKMTLEKKKVQKKLDDALAILNSPPRQPPTLAKTVKSFSKSLSGMKAFLDPHIEEVTEDTLKTDASSLRLGWIYKWKADLGDMTFIPNPDLRVEYVDSSPASASEDKIEELLDSWKPGMLKGAEEHSEAFAPSKSKSGKVILDWIVGTLKSQWTRLGMSCEEEKLRRLVDSDGIGLEGQESVALLKDVFLEVAKLHPKMSDKDFLKSLESYGDIDDNSSVESLEDDVYVKFHEANPHVHECNANIDALMKAVIPSGYEERFRYITQEDFTMLKEPESKKKRMIRLAHLNQAKKREENSGIVVNTFSSYMGRRVPIIESQVQKRFAFFADLFFASFDKFQVIPGLSSWFRKSRSETSAAWEELTALHTDLAYYEPLHYTHEELKEMAEKMGALWKGLNSKTGDMMRAHRECLVDRRRYREFCPNCVRLVWQSLCTTVLSRKVRVEADIDDGTYTKLVKLRLAAEYKRIGILSNVIMDEDIEAMREILKGRIRDMKQMFQFYAAAEQGGDANTMDSVEFKKFVRDTKLQKDRKVLPSVRVDLVFQQCCIDHEKTGKARIADGTDDVDGNKFVESIARLASYKYDHLEEPLGPRLNKILIDDVLPNACSIDVDVFRDRCGGDRVKDVFDLHKHNLKVIFSSYAADDTSSDDAIASADTMNVGELVGFGRDFDLIGGPPLLSERAMRVLFAYVQQEDPDAADDAGNAVEDDDSEMVISEFQEALAAVGSQLYPDPYNVFDMKLSQFLRKEVVSAALKMLRFRKLGAPPKGLKPLKGETAKNLDVGGSRPGSPEH</sequence>
<proteinExistence type="predicted"/>
<accession>A0A9W7G2X0</accession>
<dbReference type="OrthoDB" id="191421at2759"/>